<protein>
    <submittedName>
        <fullName evidence="2">Uncharacterized protein</fullName>
    </submittedName>
</protein>
<dbReference type="EMBL" id="MTQA01000416">
    <property type="protein sequence ID" value="PNP59851.1"/>
    <property type="molecule type" value="Genomic_DNA"/>
</dbReference>
<gene>
    <name evidence="2" type="ORF">FNYG_14829</name>
</gene>
<dbReference type="OrthoDB" id="7464126at2759"/>
<sequence>MIGKDELPDISVPDTINLDRRLGCFETLPDVSALLASCIRYKQAVKGMNEPPPSTLDPTLFSAIRENYHQSVIHLVTQDDCQVLSKEDLMVFKEEFGPTAFVCHVRDCYRSLIGYSTTAGLKDHEIQHQGLLKCTKAKCSFNDIGFPSYRKLKDHQRNHHPTHSQIKVPQQIRQEHSADLEANGAAAGNRVAATAGGQPQQPQQRPPPMYQPTHIKNLPTLTDAEKSKYEAGLQGLWNKVNNSPQNSQEYIAARQKIIEFTKLIISKIQQRRSQQIQQNNSGQTAQGQPQQQAVAEQAKIPDHILQHVSKLNFQAPDEVAEKNGAKANEWAEGAKGRYTRALLTIDNSKQIVAQIDKAIYNLAQAGGPFKEEELRQLQVKKDQHLKAHSDAHKWVDSVRKQQGALQAIGRAQSQSQGQTQNAAERVQ</sequence>
<proteinExistence type="predicted"/>
<name>A0A2K0UPY9_GIBNY</name>
<comment type="caution">
    <text evidence="2">The sequence shown here is derived from an EMBL/GenBank/DDBJ whole genome shotgun (WGS) entry which is preliminary data.</text>
</comment>
<dbReference type="AlphaFoldDB" id="A0A2K0UPY9"/>
<feature type="compositionally biased region" description="Low complexity" evidence="1">
    <location>
        <begin position="186"/>
        <end position="203"/>
    </location>
</feature>
<dbReference type="STRING" id="42673.A0A2K0UPY9"/>
<feature type="region of interest" description="Disordered" evidence="1">
    <location>
        <begin position="275"/>
        <end position="295"/>
    </location>
</feature>
<evidence type="ECO:0000313" key="2">
    <source>
        <dbReference type="EMBL" id="PNP59851.1"/>
    </source>
</evidence>
<keyword evidence="3" id="KW-1185">Reference proteome</keyword>
<feature type="region of interest" description="Disordered" evidence="1">
    <location>
        <begin position="186"/>
        <end position="215"/>
    </location>
</feature>
<evidence type="ECO:0000256" key="1">
    <source>
        <dbReference type="SAM" id="MobiDB-lite"/>
    </source>
</evidence>
<organism evidence="2 3">
    <name type="scientific">Gibberella nygamai</name>
    <name type="common">Bean root rot disease fungus</name>
    <name type="synonym">Fusarium nygamai</name>
    <dbReference type="NCBI Taxonomy" id="42673"/>
    <lineage>
        <taxon>Eukaryota</taxon>
        <taxon>Fungi</taxon>
        <taxon>Dikarya</taxon>
        <taxon>Ascomycota</taxon>
        <taxon>Pezizomycotina</taxon>
        <taxon>Sordariomycetes</taxon>
        <taxon>Hypocreomycetidae</taxon>
        <taxon>Hypocreales</taxon>
        <taxon>Nectriaceae</taxon>
        <taxon>Fusarium</taxon>
        <taxon>Fusarium fujikuroi species complex</taxon>
    </lineage>
</organism>
<reference evidence="2 3" key="1">
    <citation type="submission" date="2017-06" db="EMBL/GenBank/DDBJ databases">
        <title>Genome of Fusarium nygamai isolate CS10214.</title>
        <authorList>
            <person name="Gardiner D.M."/>
            <person name="Obanor F."/>
            <person name="Kazan K."/>
        </authorList>
    </citation>
    <scope>NUCLEOTIDE SEQUENCE [LARGE SCALE GENOMIC DNA]</scope>
    <source>
        <strain evidence="2 3">CS10214</strain>
    </source>
</reference>
<accession>A0A2K0UPY9</accession>
<feature type="compositionally biased region" description="Polar residues" evidence="1">
    <location>
        <begin position="411"/>
        <end position="427"/>
    </location>
</feature>
<dbReference type="Proteomes" id="UP000236664">
    <property type="component" value="Unassembled WGS sequence"/>
</dbReference>
<feature type="region of interest" description="Disordered" evidence="1">
    <location>
        <begin position="405"/>
        <end position="427"/>
    </location>
</feature>
<evidence type="ECO:0000313" key="3">
    <source>
        <dbReference type="Proteomes" id="UP000236664"/>
    </source>
</evidence>